<accession>A0A3E1Y6B7</accession>
<sequence>MEVTAFSTTQPITADQAANILETRTTITDQLRAATMNAAKQLGSTHEHYVQGQQNAFLFDLQQLISMAKDAEYLMVVMGAHPENDGGFKKGDPTVMLVPCNTENIKEQDASGKTIKMSFPDTGDDDPIGLEHPPILTILGFGF</sequence>
<dbReference type="RefSeq" id="WP_116977201.1">
    <property type="nucleotide sequence ID" value="NZ_QPMM01000010.1"/>
</dbReference>
<dbReference type="AlphaFoldDB" id="A0A3E1Y6B7"/>
<dbReference type="Proteomes" id="UP000260644">
    <property type="component" value="Unassembled WGS sequence"/>
</dbReference>
<evidence type="ECO:0000313" key="2">
    <source>
        <dbReference type="Proteomes" id="UP000260644"/>
    </source>
</evidence>
<organism evidence="1 2">
    <name type="scientific">Chitinophaga silvatica</name>
    <dbReference type="NCBI Taxonomy" id="2282649"/>
    <lineage>
        <taxon>Bacteria</taxon>
        <taxon>Pseudomonadati</taxon>
        <taxon>Bacteroidota</taxon>
        <taxon>Chitinophagia</taxon>
        <taxon>Chitinophagales</taxon>
        <taxon>Chitinophagaceae</taxon>
        <taxon>Chitinophaga</taxon>
    </lineage>
</organism>
<name>A0A3E1Y6B7_9BACT</name>
<proteinExistence type="predicted"/>
<evidence type="ECO:0000313" key="1">
    <source>
        <dbReference type="EMBL" id="RFS20479.1"/>
    </source>
</evidence>
<dbReference type="OrthoDB" id="664199at2"/>
<comment type="caution">
    <text evidence="1">The sequence shown here is derived from an EMBL/GenBank/DDBJ whole genome shotgun (WGS) entry which is preliminary data.</text>
</comment>
<protein>
    <submittedName>
        <fullName evidence="1">Uncharacterized protein</fullName>
    </submittedName>
</protein>
<dbReference type="EMBL" id="QPMM01000010">
    <property type="protein sequence ID" value="RFS20479.1"/>
    <property type="molecule type" value="Genomic_DNA"/>
</dbReference>
<keyword evidence="2" id="KW-1185">Reference proteome</keyword>
<gene>
    <name evidence="1" type="ORF">DVR12_18085</name>
</gene>
<reference evidence="1 2" key="1">
    <citation type="submission" date="2018-07" db="EMBL/GenBank/DDBJ databases">
        <title>Chitinophaga K2CV101002-2 sp. nov., isolated from a monsoon evergreen broad-leaved forest soil.</title>
        <authorList>
            <person name="Lv Y."/>
        </authorList>
    </citation>
    <scope>NUCLEOTIDE SEQUENCE [LARGE SCALE GENOMIC DNA]</scope>
    <source>
        <strain evidence="1 2">GDMCC 1.1288</strain>
    </source>
</reference>